<evidence type="ECO:0000313" key="2">
    <source>
        <dbReference type="Proteomes" id="UP000164653"/>
    </source>
</evidence>
<evidence type="ECO:0000313" key="1">
    <source>
        <dbReference type="EMBL" id="AEN03680.1"/>
    </source>
</evidence>
<accession>G3EIG9</accession>
<name>G3EIG9_9POXV</name>
<organism evidence="1 2">
    <name type="scientific">Yokapox virus</name>
    <dbReference type="NCBI Taxonomy" id="1076255"/>
    <lineage>
        <taxon>Viruses</taxon>
        <taxon>Varidnaviria</taxon>
        <taxon>Bamfordvirae</taxon>
        <taxon>Nucleocytoviricota</taxon>
        <taxon>Pokkesviricetes</taxon>
        <taxon>Chitovirales</taxon>
        <taxon>Poxviridae</taxon>
        <taxon>Chordopoxvirinae</taxon>
        <taxon>Centapoxvirus</taxon>
        <taxon>Centapoxvirus yokapox</taxon>
    </lineage>
</organism>
<proteinExistence type="predicted"/>
<dbReference type="Proteomes" id="UP000164653">
    <property type="component" value="Segment"/>
</dbReference>
<dbReference type="RefSeq" id="YP_004821444.1">
    <property type="nucleotide sequence ID" value="NC_015960.1"/>
</dbReference>
<dbReference type="EMBL" id="HQ849551">
    <property type="protein sequence ID" value="AEN03680.1"/>
    <property type="molecule type" value="Genomic_DNA"/>
</dbReference>
<sequence>MLDINGLGPLSRTSVKIVCPVSTNNSPTDDFNNLFVVDFPVAVSPKKNVIHCLVDPHKQLDNVFSYNSLFFLFSSVNGCISLITLINSCISSLSSTNLSLSKLNPVDVVHIYFLASSPV</sequence>
<protein>
    <submittedName>
        <fullName evidence="1">Uncharacterized protein</fullName>
    </submittedName>
</protein>
<reference evidence="1 2" key="1">
    <citation type="journal article" date="2011" name="J. Virol.">
        <title>The genome of yoka poxvirus.</title>
        <authorList>
            <person name="Zhao G."/>
            <person name="Droit L."/>
            <person name="Tesh R.B."/>
            <person name="Popov V.L."/>
            <person name="Little N.S."/>
            <person name="Upton C."/>
            <person name="Virgin H.W."/>
            <person name="Wang D."/>
        </authorList>
    </citation>
    <scope>NUCLEOTIDE SEQUENCE [LARGE SCALE GENOMIC DNA]</scope>
    <source>
        <strain evidence="1">DakArB 4268</strain>
    </source>
</reference>
<dbReference type="GeneID" id="11107231"/>
<dbReference type="KEGG" id="vg:11107231"/>
<gene>
    <name evidence="1" type="ORF">YKV091c</name>
</gene>
<keyword evidence="2" id="KW-1185">Reference proteome</keyword>